<reference evidence="2 3" key="1">
    <citation type="submission" date="2017-07" db="EMBL/GenBank/DDBJ databases">
        <title>Phylogenetic study on the rhizospheric bacterium Ochrobactrum sp. A44.</title>
        <authorList>
            <person name="Krzyzanowska D.M."/>
            <person name="Ossowicki A."/>
            <person name="Rajewska M."/>
            <person name="Maciag T."/>
            <person name="Kaczynski Z."/>
            <person name="Czerwicka M."/>
            <person name="Jafra S."/>
        </authorList>
    </citation>
    <scope>NUCLEOTIDE SEQUENCE [LARGE SCALE GENOMIC DNA]</scope>
    <source>
        <strain evidence="2 3">A44</strain>
        <plasmid evidence="2 3">unnamed1</plasmid>
    </source>
</reference>
<sequence>MGILGAFAGSGLGLIILHGEPVVTISEHELVVTRGEKRRSFARTQVSTATVVGKKLVIKNPRSVELLYLKVNEPENVAKALREKGWGER</sequence>
<gene>
    <name evidence="2" type="ORF">CES85_3583</name>
</gene>
<dbReference type="AlphaFoldDB" id="A0A248UPK9"/>
<geneLocation type="plasmid" evidence="2 3">
    <name>unnamed1</name>
</geneLocation>
<dbReference type="InterPro" id="IPR057798">
    <property type="entry name" value="PH_YqeB"/>
</dbReference>
<dbReference type="Proteomes" id="UP000215256">
    <property type="component" value="Plasmid unnamed1"/>
</dbReference>
<dbReference type="EMBL" id="CP022605">
    <property type="protein sequence ID" value="ASV88490.1"/>
    <property type="molecule type" value="Genomic_DNA"/>
</dbReference>
<proteinExistence type="predicted"/>
<evidence type="ECO:0000259" key="1">
    <source>
        <dbReference type="Pfam" id="PF23494"/>
    </source>
</evidence>
<evidence type="ECO:0000313" key="2">
    <source>
        <dbReference type="EMBL" id="ASV88490.1"/>
    </source>
</evidence>
<evidence type="ECO:0000313" key="3">
    <source>
        <dbReference type="Proteomes" id="UP000215256"/>
    </source>
</evidence>
<protein>
    <recommendedName>
        <fullName evidence="1">YqeB PH domain-containing protein</fullName>
    </recommendedName>
</protein>
<dbReference type="Pfam" id="PF23494">
    <property type="entry name" value="bPH_10"/>
    <property type="match status" value="1"/>
</dbReference>
<dbReference type="KEGG" id="och:CES85_3583"/>
<keyword evidence="2" id="KW-0614">Plasmid</keyword>
<name>A0A248UPK9_9HYPH</name>
<feature type="domain" description="YqeB PH" evidence="1">
    <location>
        <begin position="2"/>
        <end position="86"/>
    </location>
</feature>
<accession>A0A248UPK9</accession>
<organism evidence="2 3">
    <name type="scientific">Ochrobactrum quorumnocens</name>
    <dbReference type="NCBI Taxonomy" id="271865"/>
    <lineage>
        <taxon>Bacteria</taxon>
        <taxon>Pseudomonadati</taxon>
        <taxon>Pseudomonadota</taxon>
        <taxon>Alphaproteobacteria</taxon>
        <taxon>Hyphomicrobiales</taxon>
        <taxon>Brucellaceae</taxon>
        <taxon>Brucella/Ochrobactrum group</taxon>
        <taxon>Ochrobactrum</taxon>
    </lineage>
</organism>